<dbReference type="SMART" id="SM00387">
    <property type="entry name" value="HATPase_c"/>
    <property type="match status" value="1"/>
</dbReference>
<comment type="caution">
    <text evidence="9">The sequence shown here is derived from an EMBL/GenBank/DDBJ whole genome shotgun (WGS) entry which is preliminary data.</text>
</comment>
<dbReference type="GO" id="GO:0005886">
    <property type="term" value="C:plasma membrane"/>
    <property type="evidence" value="ECO:0007669"/>
    <property type="project" value="TreeGrafter"/>
</dbReference>
<dbReference type="NCBIfam" id="TIGR00229">
    <property type="entry name" value="sensory_box"/>
    <property type="match status" value="1"/>
</dbReference>
<evidence type="ECO:0000313" key="10">
    <source>
        <dbReference type="Proteomes" id="UP000523821"/>
    </source>
</evidence>
<dbReference type="PRINTS" id="PR00344">
    <property type="entry name" value="BCTRLSENSOR"/>
</dbReference>
<dbReference type="Gene3D" id="1.10.287.130">
    <property type="match status" value="1"/>
</dbReference>
<feature type="domain" description="PAS" evidence="8">
    <location>
        <begin position="631"/>
        <end position="701"/>
    </location>
</feature>
<dbReference type="SMART" id="SM00388">
    <property type="entry name" value="HisKA"/>
    <property type="match status" value="1"/>
</dbReference>
<dbReference type="GO" id="GO:0009927">
    <property type="term" value="F:histidine phosphotransfer kinase activity"/>
    <property type="evidence" value="ECO:0007669"/>
    <property type="project" value="TreeGrafter"/>
</dbReference>
<organism evidence="9 10">
    <name type="scientific">Prosthecomicrobium pneumaticum</name>
    <dbReference type="NCBI Taxonomy" id="81895"/>
    <lineage>
        <taxon>Bacteria</taxon>
        <taxon>Pseudomonadati</taxon>
        <taxon>Pseudomonadota</taxon>
        <taxon>Alphaproteobacteria</taxon>
        <taxon>Hyphomicrobiales</taxon>
        <taxon>Kaistiaceae</taxon>
        <taxon>Prosthecomicrobium</taxon>
    </lineage>
</organism>
<feature type="compositionally biased region" description="Pro residues" evidence="6">
    <location>
        <begin position="555"/>
        <end position="573"/>
    </location>
</feature>
<evidence type="ECO:0000256" key="4">
    <source>
        <dbReference type="ARBA" id="ARBA00022679"/>
    </source>
</evidence>
<sequence length="999" mass="102869">MSGRTYAFLDLAALPAIGAGLLAPEPRLVWSADGRRVLWANAAGVRFLGEARLAALAERRFSEAHPATTQISRLARSLPPDAPRLERISFLAAGRLAARLCAATRIALPDGSAALLLVVEPGLPPSAPLEARARDLLEAIVAEDCLAVILDDAGAPLASAGAVEALGDAEAAADTLRAALPAGARLAKRALRIGAARRPVGICRFEAEGRPLHLAIVGPAVEIVLAEEASPGASSGAARPVPEPASAAPEPPFGGRHADGPVGAETPFAAIPPDPTAGPQPSSALPADPASFASAAETSIADATGGEEPVGADLDAPEVAPADPASADPASAEAVSTDPASARAASPQTDEAPLAAPVRFLWRMDGEGRFTELSPEFAAVFGPVAERLVGLDWSAAAVLLGVPAEPVAGLIAGRDTWSGVTIACTAPGGAVLPVDLAALPAFGRDRGFEGYRGFGVIRPPERAPRPAGRRAAPPASDAAGRAPSVALAGEPASLPPAPRLPDPPKGADRLSGTEEEAFRRIAEALGRTVPKRIGAAPATPAAAPERASSPGVAAPVPPPAPSASSTPPPPAVPEAPRDEGAPAVTPGRSAPEAVADDTPPPVPPIPVRPEPEPDRAVLDVLAAERDAALARAAELETILDTATDGILVVDRAGTIERVNRSAEALFGIDAAAVLGTPFVTLFAEESRRAAGDYLDGLAENGVASVLNDGREVIGLVPQGGLIPLFMTMGRLGATGRFAAVLRDITHWKKAEEELIAARRAAEEASMQKSDFLAKISHEIRTPLNAIIGFSEVMMEERFGPVGNARYKDYLRDINRSGGHLMSLLNDLLDISKIEAGKIDLSFEAVSLSEIVTECVALMQPQANRERIIIRTSLPSGVPSVVADPRSLRQIVLNLLSNAVKFTLAGGQVVVSTALDPSGEVTLRIRDTGIGMSEKDIETALKPFRQIATAVRPRTDGTGLGLPLTKALVEANRAAFAIDSTVGQGTMIRVTFPTTRVLAG</sequence>
<dbReference type="AlphaFoldDB" id="A0A7W9CV69"/>
<dbReference type="PANTHER" id="PTHR43047:SF72">
    <property type="entry name" value="OSMOSENSING HISTIDINE PROTEIN KINASE SLN1"/>
    <property type="match status" value="1"/>
</dbReference>
<dbReference type="InterPro" id="IPR035965">
    <property type="entry name" value="PAS-like_dom_sf"/>
</dbReference>
<dbReference type="SMART" id="SM00091">
    <property type="entry name" value="PAS"/>
    <property type="match status" value="2"/>
</dbReference>
<feature type="region of interest" description="Disordered" evidence="6">
    <location>
        <begin position="457"/>
        <end position="513"/>
    </location>
</feature>
<dbReference type="Pfam" id="PF00989">
    <property type="entry name" value="PAS"/>
    <property type="match status" value="1"/>
</dbReference>
<gene>
    <name evidence="9" type="ORF">GGQ63_001230</name>
</gene>
<keyword evidence="10" id="KW-1185">Reference proteome</keyword>
<dbReference type="EC" id="2.7.13.3" evidence="2"/>
<comment type="catalytic activity">
    <reaction evidence="1">
        <text>ATP + protein L-histidine = ADP + protein N-phospho-L-histidine.</text>
        <dbReference type="EC" id="2.7.13.3"/>
    </reaction>
</comment>
<dbReference type="Pfam" id="PF02518">
    <property type="entry name" value="HATPase_c"/>
    <property type="match status" value="1"/>
</dbReference>
<dbReference type="InterPro" id="IPR036097">
    <property type="entry name" value="HisK_dim/P_sf"/>
</dbReference>
<dbReference type="EMBL" id="JACHOO010000002">
    <property type="protein sequence ID" value="MBB5752178.1"/>
    <property type="molecule type" value="Genomic_DNA"/>
</dbReference>
<dbReference type="CDD" id="cd00130">
    <property type="entry name" value="PAS"/>
    <property type="match status" value="1"/>
</dbReference>
<accession>A0A7W9CV69</accession>
<evidence type="ECO:0000256" key="1">
    <source>
        <dbReference type="ARBA" id="ARBA00000085"/>
    </source>
</evidence>
<proteinExistence type="predicted"/>
<dbReference type="InterPro" id="IPR004358">
    <property type="entry name" value="Sig_transdc_His_kin-like_C"/>
</dbReference>
<dbReference type="SUPFAM" id="SSF47384">
    <property type="entry name" value="Homodimeric domain of signal transducing histidine kinase"/>
    <property type="match status" value="1"/>
</dbReference>
<feature type="region of interest" description="Disordered" evidence="6">
    <location>
        <begin position="530"/>
        <end position="612"/>
    </location>
</feature>
<dbReference type="InterPro" id="IPR000014">
    <property type="entry name" value="PAS"/>
</dbReference>
<evidence type="ECO:0000256" key="5">
    <source>
        <dbReference type="ARBA" id="ARBA00022777"/>
    </source>
</evidence>
<feature type="compositionally biased region" description="Low complexity" evidence="6">
    <location>
        <begin position="535"/>
        <end position="554"/>
    </location>
</feature>
<dbReference type="RefSeq" id="WP_281380114.1">
    <property type="nucleotide sequence ID" value="NZ_JACHOO010000002.1"/>
</dbReference>
<keyword evidence="3" id="KW-0597">Phosphoprotein</keyword>
<dbReference type="InterPro" id="IPR013767">
    <property type="entry name" value="PAS_fold"/>
</dbReference>
<reference evidence="9 10" key="1">
    <citation type="submission" date="2020-08" db="EMBL/GenBank/DDBJ databases">
        <title>Genomic Encyclopedia of Type Strains, Phase IV (KMG-IV): sequencing the most valuable type-strain genomes for metagenomic binning, comparative biology and taxonomic classification.</title>
        <authorList>
            <person name="Goeker M."/>
        </authorList>
    </citation>
    <scope>NUCLEOTIDE SEQUENCE [LARGE SCALE GENOMIC DNA]</scope>
    <source>
        <strain evidence="9 10">DSM 16268</strain>
    </source>
</reference>
<dbReference type="InterPro" id="IPR036890">
    <property type="entry name" value="HATPase_C_sf"/>
</dbReference>
<dbReference type="Gene3D" id="3.30.450.20">
    <property type="entry name" value="PAS domain"/>
    <property type="match status" value="1"/>
</dbReference>
<dbReference type="GO" id="GO:0000155">
    <property type="term" value="F:phosphorelay sensor kinase activity"/>
    <property type="evidence" value="ECO:0007669"/>
    <property type="project" value="InterPro"/>
</dbReference>
<evidence type="ECO:0000256" key="6">
    <source>
        <dbReference type="SAM" id="MobiDB-lite"/>
    </source>
</evidence>
<feature type="compositionally biased region" description="Low complexity" evidence="6">
    <location>
        <begin position="465"/>
        <end position="483"/>
    </location>
</feature>
<dbReference type="PANTHER" id="PTHR43047">
    <property type="entry name" value="TWO-COMPONENT HISTIDINE PROTEIN KINASE"/>
    <property type="match status" value="1"/>
</dbReference>
<feature type="region of interest" description="Disordered" evidence="6">
    <location>
        <begin position="232"/>
        <end position="350"/>
    </location>
</feature>
<feature type="compositionally biased region" description="Low complexity" evidence="6">
    <location>
        <begin position="232"/>
        <end position="248"/>
    </location>
</feature>
<dbReference type="Pfam" id="PF00512">
    <property type="entry name" value="HisKA"/>
    <property type="match status" value="1"/>
</dbReference>
<dbReference type="Proteomes" id="UP000523821">
    <property type="component" value="Unassembled WGS sequence"/>
</dbReference>
<name>A0A7W9CV69_9HYPH</name>
<dbReference type="CDD" id="cd00082">
    <property type="entry name" value="HisKA"/>
    <property type="match status" value="1"/>
</dbReference>
<evidence type="ECO:0000259" key="8">
    <source>
        <dbReference type="PROSITE" id="PS50112"/>
    </source>
</evidence>
<evidence type="ECO:0000259" key="7">
    <source>
        <dbReference type="PROSITE" id="PS50109"/>
    </source>
</evidence>
<evidence type="ECO:0000256" key="3">
    <source>
        <dbReference type="ARBA" id="ARBA00022553"/>
    </source>
</evidence>
<dbReference type="InterPro" id="IPR003594">
    <property type="entry name" value="HATPase_dom"/>
</dbReference>
<evidence type="ECO:0000313" key="9">
    <source>
        <dbReference type="EMBL" id="MBB5752178.1"/>
    </source>
</evidence>
<keyword evidence="4" id="KW-0808">Transferase</keyword>
<dbReference type="Gene3D" id="3.30.565.10">
    <property type="entry name" value="Histidine kinase-like ATPase, C-terminal domain"/>
    <property type="match status" value="1"/>
</dbReference>
<protein>
    <recommendedName>
        <fullName evidence="2">histidine kinase</fullName>
        <ecNumber evidence="2">2.7.13.3</ecNumber>
    </recommendedName>
</protein>
<dbReference type="PROSITE" id="PS50109">
    <property type="entry name" value="HIS_KIN"/>
    <property type="match status" value="1"/>
</dbReference>
<dbReference type="SUPFAM" id="SSF55785">
    <property type="entry name" value="PYP-like sensor domain (PAS domain)"/>
    <property type="match status" value="1"/>
</dbReference>
<feature type="domain" description="Histidine kinase" evidence="7">
    <location>
        <begin position="774"/>
        <end position="995"/>
    </location>
</feature>
<feature type="compositionally biased region" description="Low complexity" evidence="6">
    <location>
        <begin position="312"/>
        <end position="335"/>
    </location>
</feature>
<dbReference type="GO" id="GO:0006355">
    <property type="term" value="P:regulation of DNA-templated transcription"/>
    <property type="evidence" value="ECO:0007669"/>
    <property type="project" value="InterPro"/>
</dbReference>
<dbReference type="InterPro" id="IPR003661">
    <property type="entry name" value="HisK_dim/P_dom"/>
</dbReference>
<feature type="compositionally biased region" description="Pro residues" evidence="6">
    <location>
        <begin position="598"/>
        <end position="608"/>
    </location>
</feature>
<dbReference type="InterPro" id="IPR005467">
    <property type="entry name" value="His_kinase_dom"/>
</dbReference>
<dbReference type="PROSITE" id="PS50112">
    <property type="entry name" value="PAS"/>
    <property type="match status" value="1"/>
</dbReference>
<dbReference type="SUPFAM" id="SSF55874">
    <property type="entry name" value="ATPase domain of HSP90 chaperone/DNA topoisomerase II/histidine kinase"/>
    <property type="match status" value="1"/>
</dbReference>
<keyword evidence="5" id="KW-0418">Kinase</keyword>
<feature type="compositionally biased region" description="Pro residues" evidence="6">
    <location>
        <begin position="493"/>
        <end position="504"/>
    </location>
</feature>
<evidence type="ECO:0000256" key="2">
    <source>
        <dbReference type="ARBA" id="ARBA00012438"/>
    </source>
</evidence>